<evidence type="ECO:0000313" key="5">
    <source>
        <dbReference type="EMBL" id="RJG12081.1"/>
    </source>
</evidence>
<dbReference type="InterPro" id="IPR001638">
    <property type="entry name" value="Solute-binding_3/MltF_N"/>
</dbReference>
<dbReference type="Proteomes" id="UP000284021">
    <property type="component" value="Unassembled WGS sequence"/>
</dbReference>
<feature type="signal peptide" evidence="3">
    <location>
        <begin position="1"/>
        <end position="17"/>
    </location>
</feature>
<dbReference type="RefSeq" id="WP_119952425.1">
    <property type="nucleotide sequence ID" value="NZ_QYUR01000002.1"/>
</dbReference>
<name>A0A418XI11_9PSED</name>
<evidence type="ECO:0000256" key="2">
    <source>
        <dbReference type="ARBA" id="ARBA00022729"/>
    </source>
</evidence>
<evidence type="ECO:0000313" key="6">
    <source>
        <dbReference type="Proteomes" id="UP000284021"/>
    </source>
</evidence>
<dbReference type="Pfam" id="PF00497">
    <property type="entry name" value="SBP_bac_3"/>
    <property type="match status" value="1"/>
</dbReference>
<comment type="similarity">
    <text evidence="1">Belongs to the bacterial solute-binding protein 3 family.</text>
</comment>
<dbReference type="Gene3D" id="3.40.190.10">
    <property type="entry name" value="Periplasmic binding protein-like II"/>
    <property type="match status" value="2"/>
</dbReference>
<keyword evidence="2 3" id="KW-0732">Signal</keyword>
<organism evidence="5 6">
    <name type="scientific">Pseudomonas cavernicola</name>
    <dbReference type="NCBI Taxonomy" id="2320866"/>
    <lineage>
        <taxon>Bacteria</taxon>
        <taxon>Pseudomonadati</taxon>
        <taxon>Pseudomonadota</taxon>
        <taxon>Gammaproteobacteria</taxon>
        <taxon>Pseudomonadales</taxon>
        <taxon>Pseudomonadaceae</taxon>
        <taxon>Pseudomonas</taxon>
    </lineage>
</organism>
<keyword evidence="6" id="KW-1185">Reference proteome</keyword>
<evidence type="ECO:0000256" key="1">
    <source>
        <dbReference type="ARBA" id="ARBA00010333"/>
    </source>
</evidence>
<sequence>MRYGLLLLTLLASLTLAQERAPLRVMTDVWPPFRMLGADGHLVGLDIDLLAELGKRTGLRFEVQRVPWARGLAELQQGKADLMTGLAKTPERERYIDYLARPYYACAPRFYAAPAFAAALTNYPQLRAHPIGYVLESAYFEPFDSDRQLEKRGVSSETQLLQMLVRGRLPVVIGTDCQVDYELREPALAAQIAKARYQPAARTELFLGFSRQRPLRAERQQIAEALEQMLAEGWVEHAAKHYQPQP</sequence>
<dbReference type="SUPFAM" id="SSF53850">
    <property type="entry name" value="Periplasmic binding protein-like II"/>
    <property type="match status" value="1"/>
</dbReference>
<evidence type="ECO:0000259" key="4">
    <source>
        <dbReference type="SMART" id="SM00062"/>
    </source>
</evidence>
<accession>A0A418XI11</accession>
<feature type="domain" description="Solute-binding protein family 3/N-terminal" evidence="4">
    <location>
        <begin position="22"/>
        <end position="246"/>
    </location>
</feature>
<reference evidence="5 6" key="1">
    <citation type="submission" date="2018-09" db="EMBL/GenBank/DDBJ databases">
        <authorList>
            <person name="Zhu H."/>
        </authorList>
    </citation>
    <scope>NUCLEOTIDE SEQUENCE [LARGE SCALE GENOMIC DNA]</scope>
    <source>
        <strain evidence="5 6">K1S02-6</strain>
    </source>
</reference>
<dbReference type="EMBL" id="QYUR01000002">
    <property type="protein sequence ID" value="RJG12081.1"/>
    <property type="molecule type" value="Genomic_DNA"/>
</dbReference>
<dbReference type="SMART" id="SM00062">
    <property type="entry name" value="PBPb"/>
    <property type="match status" value="1"/>
</dbReference>
<dbReference type="PANTHER" id="PTHR35936:SF25">
    <property type="entry name" value="ABC TRANSPORTER SUBSTRATE-BINDING PROTEIN"/>
    <property type="match status" value="1"/>
</dbReference>
<dbReference type="OrthoDB" id="370676at2"/>
<protein>
    <submittedName>
        <fullName evidence="5">ABC transporter substrate-binding protein</fullName>
    </submittedName>
</protein>
<feature type="chain" id="PRO_5019126125" evidence="3">
    <location>
        <begin position="18"/>
        <end position="246"/>
    </location>
</feature>
<dbReference type="AlphaFoldDB" id="A0A418XI11"/>
<proteinExistence type="inferred from homology"/>
<gene>
    <name evidence="5" type="ORF">D3879_01780</name>
</gene>
<comment type="caution">
    <text evidence="5">The sequence shown here is derived from an EMBL/GenBank/DDBJ whole genome shotgun (WGS) entry which is preliminary data.</text>
</comment>
<evidence type="ECO:0000256" key="3">
    <source>
        <dbReference type="SAM" id="SignalP"/>
    </source>
</evidence>
<dbReference type="PANTHER" id="PTHR35936">
    <property type="entry name" value="MEMBRANE-BOUND LYTIC MUREIN TRANSGLYCOSYLASE F"/>
    <property type="match status" value="1"/>
</dbReference>